<reference evidence="6 7" key="1">
    <citation type="journal article" date="2007" name="Science">
        <title>The Chlamydomonas genome reveals the evolution of key animal and plant functions.</title>
        <authorList>
            <person name="Merchant S.S."/>
            <person name="Prochnik S.E."/>
            <person name="Vallon O."/>
            <person name="Harris E.H."/>
            <person name="Karpowicz S.J."/>
            <person name="Witman G.B."/>
            <person name="Terry A."/>
            <person name="Salamov A."/>
            <person name="Fritz-Laylin L.K."/>
            <person name="Marechal-Drouard L."/>
            <person name="Marshall W.F."/>
            <person name="Qu L.H."/>
            <person name="Nelson D.R."/>
            <person name="Sanderfoot A.A."/>
            <person name="Spalding M.H."/>
            <person name="Kapitonov V.V."/>
            <person name="Ren Q."/>
            <person name="Ferris P."/>
            <person name="Lindquist E."/>
            <person name="Shapiro H."/>
            <person name="Lucas S.M."/>
            <person name="Grimwood J."/>
            <person name="Schmutz J."/>
            <person name="Cardol P."/>
            <person name="Cerutti H."/>
            <person name="Chanfreau G."/>
            <person name="Chen C.L."/>
            <person name="Cognat V."/>
            <person name="Croft M.T."/>
            <person name="Dent R."/>
            <person name="Dutcher S."/>
            <person name="Fernandez E."/>
            <person name="Fukuzawa H."/>
            <person name="Gonzalez-Ballester D."/>
            <person name="Gonzalez-Halphen D."/>
            <person name="Hallmann A."/>
            <person name="Hanikenne M."/>
            <person name="Hippler M."/>
            <person name="Inwood W."/>
            <person name="Jabbari K."/>
            <person name="Kalanon M."/>
            <person name="Kuras R."/>
            <person name="Lefebvre P.A."/>
            <person name="Lemaire S.D."/>
            <person name="Lobanov A.V."/>
            <person name="Lohr M."/>
            <person name="Manuell A."/>
            <person name="Meier I."/>
            <person name="Mets L."/>
            <person name="Mittag M."/>
            <person name="Mittelmeier T."/>
            <person name="Moroney J.V."/>
            <person name="Moseley J."/>
            <person name="Napoli C."/>
            <person name="Nedelcu A.M."/>
            <person name="Niyogi K."/>
            <person name="Novoselov S.V."/>
            <person name="Paulsen I.T."/>
            <person name="Pazour G."/>
            <person name="Purton S."/>
            <person name="Ral J.P."/>
            <person name="Riano-Pachon D.M."/>
            <person name="Riekhof W."/>
            <person name="Rymarquis L."/>
            <person name="Schroda M."/>
            <person name="Stern D."/>
            <person name="Umen J."/>
            <person name="Willows R."/>
            <person name="Wilson N."/>
            <person name="Zimmer S.L."/>
            <person name="Allmer J."/>
            <person name="Balk J."/>
            <person name="Bisova K."/>
            <person name="Chen C.J."/>
            <person name="Elias M."/>
            <person name="Gendler K."/>
            <person name="Hauser C."/>
            <person name="Lamb M.R."/>
            <person name="Ledford H."/>
            <person name="Long J.C."/>
            <person name="Minagawa J."/>
            <person name="Page M.D."/>
            <person name="Pan J."/>
            <person name="Pootakham W."/>
            <person name="Roje S."/>
            <person name="Rose A."/>
            <person name="Stahlberg E."/>
            <person name="Terauchi A.M."/>
            <person name="Yang P."/>
            <person name="Ball S."/>
            <person name="Bowler C."/>
            <person name="Dieckmann C.L."/>
            <person name="Gladyshev V.N."/>
            <person name="Green P."/>
            <person name="Jorgensen R."/>
            <person name="Mayfield S."/>
            <person name="Mueller-Roeber B."/>
            <person name="Rajamani S."/>
            <person name="Sayre R.T."/>
            <person name="Brokstein P."/>
            <person name="Dubchak I."/>
            <person name="Goodstein D."/>
            <person name="Hornick L."/>
            <person name="Huang Y.W."/>
            <person name="Jhaveri J."/>
            <person name="Luo Y."/>
            <person name="Martinez D."/>
            <person name="Ngau W.C."/>
            <person name="Otillar B."/>
            <person name="Poliakov A."/>
            <person name="Porter A."/>
            <person name="Szajkowski L."/>
            <person name="Werner G."/>
            <person name="Zhou K."/>
            <person name="Grigoriev I.V."/>
            <person name="Rokhsar D.S."/>
            <person name="Grossman A.R."/>
        </authorList>
    </citation>
    <scope>NUCLEOTIDE SEQUENCE [LARGE SCALE GENOMIC DNA]</scope>
    <source>
        <strain evidence="7">CC-503</strain>
    </source>
</reference>
<feature type="compositionally biased region" description="Gly residues" evidence="4">
    <location>
        <begin position="1165"/>
        <end position="1177"/>
    </location>
</feature>
<evidence type="ECO:0000313" key="6">
    <source>
        <dbReference type="EMBL" id="PNW75733.1"/>
    </source>
</evidence>
<proteinExistence type="predicted"/>
<dbReference type="ExpressionAtlas" id="A0A2K3D5B9">
    <property type="expression patterns" value="baseline"/>
</dbReference>
<protein>
    <recommendedName>
        <fullName evidence="5">EF-hand domain-containing protein</fullName>
    </recommendedName>
</protein>
<feature type="compositionally biased region" description="Low complexity" evidence="4">
    <location>
        <begin position="1112"/>
        <end position="1138"/>
    </location>
</feature>
<feature type="compositionally biased region" description="Gly residues" evidence="4">
    <location>
        <begin position="18"/>
        <end position="42"/>
    </location>
</feature>
<dbReference type="PANTHER" id="PTHR13720:SF33">
    <property type="entry name" value="HELP DOMAIN-CONTAINING PROTEIN"/>
    <property type="match status" value="1"/>
</dbReference>
<dbReference type="InterPro" id="IPR036322">
    <property type="entry name" value="WD40_repeat_dom_sf"/>
</dbReference>
<feature type="compositionally biased region" description="Gly residues" evidence="4">
    <location>
        <begin position="53"/>
        <end position="71"/>
    </location>
</feature>
<dbReference type="SUPFAM" id="SSF50969">
    <property type="entry name" value="YVTN repeat-like/Quinoprotein amine dehydrogenase"/>
    <property type="match status" value="1"/>
</dbReference>
<dbReference type="GO" id="GO:0005509">
    <property type="term" value="F:calcium ion binding"/>
    <property type="evidence" value="ECO:0007669"/>
    <property type="project" value="InterPro"/>
</dbReference>
<dbReference type="Proteomes" id="UP000006906">
    <property type="component" value="Chromosome 12"/>
</dbReference>
<gene>
    <name evidence="6" type="ORF">CHLRE_12g538850v5</name>
</gene>
<evidence type="ECO:0000256" key="2">
    <source>
        <dbReference type="ARBA" id="ARBA00022737"/>
    </source>
</evidence>
<feature type="region of interest" description="Disordered" evidence="4">
    <location>
        <begin position="1107"/>
        <end position="1216"/>
    </location>
</feature>
<feature type="region of interest" description="Disordered" evidence="4">
    <location>
        <begin position="15"/>
        <end position="137"/>
    </location>
</feature>
<feature type="repeat" description="WD" evidence="3">
    <location>
        <begin position="922"/>
        <end position="963"/>
    </location>
</feature>
<evidence type="ECO:0000256" key="4">
    <source>
        <dbReference type="SAM" id="MobiDB-lite"/>
    </source>
</evidence>
<dbReference type="InParanoid" id="A0A2K3D5B9"/>
<dbReference type="InterPro" id="IPR001680">
    <property type="entry name" value="WD40_rpt"/>
</dbReference>
<dbReference type="GO" id="GO:0008017">
    <property type="term" value="F:microtubule binding"/>
    <property type="evidence" value="ECO:0000318"/>
    <property type="project" value="GO_Central"/>
</dbReference>
<keyword evidence="2" id="KW-0677">Repeat</keyword>
<dbReference type="AlphaFoldDB" id="A0A2K3D5B9"/>
<dbReference type="PROSITE" id="PS50294">
    <property type="entry name" value="WD_REPEATS_REGION"/>
    <property type="match status" value="1"/>
</dbReference>
<keyword evidence="1 3" id="KW-0853">WD repeat</keyword>
<dbReference type="InterPro" id="IPR050630">
    <property type="entry name" value="WD_repeat_EMAP"/>
</dbReference>
<dbReference type="EMBL" id="CM008973">
    <property type="protein sequence ID" value="PNW75733.1"/>
    <property type="molecule type" value="Genomic_DNA"/>
</dbReference>
<dbReference type="Pfam" id="PF03451">
    <property type="entry name" value="HELP"/>
    <property type="match status" value="1"/>
</dbReference>
<dbReference type="InterPro" id="IPR055442">
    <property type="entry name" value="Beta-prop_EML-like_2nd"/>
</dbReference>
<dbReference type="OrthoDB" id="47802at2759"/>
<dbReference type="SMART" id="SM00320">
    <property type="entry name" value="WD40"/>
    <property type="match status" value="9"/>
</dbReference>
<dbReference type="PANTHER" id="PTHR13720">
    <property type="entry name" value="WD-40 REPEAT PROTEIN"/>
    <property type="match status" value="1"/>
</dbReference>
<dbReference type="STRING" id="3055.A0A2K3D5B9"/>
<dbReference type="InterPro" id="IPR002048">
    <property type="entry name" value="EF_hand_dom"/>
</dbReference>
<dbReference type="PROSITE" id="PS50222">
    <property type="entry name" value="EF_HAND_2"/>
    <property type="match status" value="1"/>
</dbReference>
<evidence type="ECO:0000256" key="1">
    <source>
        <dbReference type="ARBA" id="ARBA00022574"/>
    </source>
</evidence>
<accession>A0A2K3D5B9</accession>
<dbReference type="PaxDb" id="3055-EDP03422"/>
<dbReference type="FunFam" id="2.130.10.10:FF:000320">
    <property type="entry name" value="echinoderm microtubule-associated protein-like 6"/>
    <property type="match status" value="1"/>
</dbReference>
<sequence length="1216" mass="127458">MGDSTRARMAGLVKAANAGGGGGDRAGGNYVGGYGGGLGGTWGKAPTNRGIDPRGGAGGGAGAFGGAGAGPSPGPGPGAGPGGDFGGGGGASARPPSAGRQRPGSAVGQRDKIRSGSSGVKSAWDMPQRELPKAPPFGTAVKLVKPPGATMAGGKSTKPLTGIGMDFKATGRGAMEAVGGATGTQRMGGGGGAAGGGIFGSPGGPPRRAGAGGGMVSYDTGPMRMGRAAVAAEEAAQRMGDITIEESEPGRAPDLTDAGLAMLEDQIRDSLRARRSVYEDSKTLLLKMFKSVDDGSGDVSWEEFCQMCALLGVECSIPEAQKLFERFGFKDRLPYNRFAHVLLTQPSRQLAEEMPIRAGPFKDVGAANFHGKIKDKRCRKPLYTPTNWDPSVDAARSAELPNSRLVLQFVYGYNGKDSTAQNLFYNALGQMVYFVAGVGIVYTPPTGDAGSAAAGAGHCQHFFLGHTDDIKAMTLCPAEVDVAGKKFPGRTIAATGQVSSHEEGPYICVWDTRVGSQQGEPELMRRDFKKEDRGFCALAFSPDGVFLTAVATDNSHTVYIIDWRRNKIDGSGKGQMGDPPQVYGVEWNPHAGRHPNVQPAFLTFGKKHIKMWTRENGNWAAKQLTTGRLDMQNVHSAAWLPPRQEGGGECLVVAGMADGQIYVFRGTTAIKSIPGHAKGPQAIQVDGHVAYTGVRGMRLTEKRDPATGDVSRMLLTGGADSTILRWDVTDGQLAEGRFAGPPLVVRSSLPDRGHCIRSLDYDPARDTVLVGTNQCDVMEVADNYQKVLVYGHCDDVWTVAFHPRLANRAVTASEKVVYVWNTEERSMERFTVVGFAARAVAFSSAPLEADKTTHHIAVGGAKGDIVILLESTLKPVHKCKDSREGVTDIKYSPDSRLMAAATADTWIDIYSVVKGYQRVQRCTGHSSTVRGIDWSVDSSIVQSDSADMELLVWNARTGKQIPIPSRDTQFATYTVRLGFPVMGIWPDGSDGTDVNALSRSARGDLIVTCDDDGLVKLFNCPCVLDDAPHRAYRGHSSHVMGVRFSADDRTVVSVGGYDWGMFQFAVVDLEPAAPEPAAPQKVWGALDPEGRAYGWTYTPYDVKPAGGGAAGPSGAAPRASASGGIPSREPSTAAAGYPGAPGSGGGSRSASPLPPDAGYAAGPEYGAGGGGGAGGRLVGNAAPTRMHETGASGAGDDFGDYPEDTAGLEVNDEEEF</sequence>
<dbReference type="SUPFAM" id="SSF50978">
    <property type="entry name" value="WD40 repeat-like"/>
    <property type="match status" value="1"/>
</dbReference>
<dbReference type="Gene3D" id="2.130.10.10">
    <property type="entry name" value="YVTN repeat-like/Quinoprotein amine dehydrogenase"/>
    <property type="match status" value="2"/>
</dbReference>
<dbReference type="GeneID" id="5718439"/>
<organism evidence="6 7">
    <name type="scientific">Chlamydomonas reinhardtii</name>
    <name type="common">Chlamydomonas smithii</name>
    <dbReference type="NCBI Taxonomy" id="3055"/>
    <lineage>
        <taxon>Eukaryota</taxon>
        <taxon>Viridiplantae</taxon>
        <taxon>Chlorophyta</taxon>
        <taxon>core chlorophytes</taxon>
        <taxon>Chlorophyceae</taxon>
        <taxon>CS clade</taxon>
        <taxon>Chlamydomonadales</taxon>
        <taxon>Chlamydomonadaceae</taxon>
        <taxon>Chlamydomonas</taxon>
    </lineage>
</organism>
<dbReference type="OMA" id="HEEGPYI"/>
<dbReference type="InterPro" id="IPR015943">
    <property type="entry name" value="WD40/YVTN_repeat-like_dom_sf"/>
</dbReference>
<evidence type="ECO:0000259" key="5">
    <source>
        <dbReference type="PROSITE" id="PS50222"/>
    </source>
</evidence>
<dbReference type="SUPFAM" id="SSF47473">
    <property type="entry name" value="EF-hand"/>
    <property type="match status" value="1"/>
</dbReference>
<feature type="compositionally biased region" description="Gly residues" evidence="4">
    <location>
        <begin position="79"/>
        <end position="91"/>
    </location>
</feature>
<dbReference type="RefSeq" id="XP_042918795.1">
    <property type="nucleotide sequence ID" value="XM_043068700.1"/>
</dbReference>
<evidence type="ECO:0000256" key="3">
    <source>
        <dbReference type="PROSITE-ProRule" id="PRU00221"/>
    </source>
</evidence>
<feature type="domain" description="EF-hand" evidence="5">
    <location>
        <begin position="280"/>
        <end position="314"/>
    </location>
</feature>
<dbReference type="InterPro" id="IPR011992">
    <property type="entry name" value="EF-hand-dom_pair"/>
</dbReference>
<dbReference type="PROSITE" id="PS50082">
    <property type="entry name" value="WD_REPEATS_2"/>
    <property type="match status" value="1"/>
</dbReference>
<dbReference type="InterPro" id="IPR005108">
    <property type="entry name" value="HELP"/>
</dbReference>
<dbReference type="InterPro" id="IPR011044">
    <property type="entry name" value="Quino_amine_DH_bsu"/>
</dbReference>
<dbReference type="Gramene" id="PNW75733">
    <property type="protein sequence ID" value="PNW75733"/>
    <property type="gene ID" value="CHLRE_12g538850v5"/>
</dbReference>
<keyword evidence="7" id="KW-1185">Reference proteome</keyword>
<evidence type="ECO:0000313" key="7">
    <source>
        <dbReference type="Proteomes" id="UP000006906"/>
    </source>
</evidence>
<dbReference type="Pfam" id="PF23414">
    <property type="entry name" value="Beta-prop_EML_2"/>
    <property type="match status" value="1"/>
</dbReference>
<dbReference type="KEGG" id="cre:CHLRE_12g538850v5"/>
<name>A0A2K3D5B9_CHLRE</name>